<dbReference type="RefSeq" id="WP_132000409.1">
    <property type="nucleotide sequence ID" value="NZ_SMFK01000001.1"/>
</dbReference>
<reference evidence="1 2" key="1">
    <citation type="submission" date="2019-03" db="EMBL/GenBank/DDBJ databases">
        <title>Flavobacterium AR-3-4 sp. nov. isolated from arctic soil.</title>
        <authorList>
            <person name="Chaudhary D.K."/>
        </authorList>
    </citation>
    <scope>NUCLEOTIDE SEQUENCE [LARGE SCALE GENOMIC DNA]</scope>
    <source>
        <strain evidence="1 2">AR-3-4</strain>
    </source>
</reference>
<dbReference type="Proteomes" id="UP000295479">
    <property type="component" value="Unassembled WGS sequence"/>
</dbReference>
<organism evidence="1 2">
    <name type="scientific">Flavobacterium cellulosilyticum</name>
    <dbReference type="NCBI Taxonomy" id="2541731"/>
    <lineage>
        <taxon>Bacteria</taxon>
        <taxon>Pseudomonadati</taxon>
        <taxon>Bacteroidota</taxon>
        <taxon>Flavobacteriia</taxon>
        <taxon>Flavobacteriales</taxon>
        <taxon>Flavobacteriaceae</taxon>
        <taxon>Flavobacterium</taxon>
    </lineage>
</organism>
<sequence>MSFLFVKCKVQENKQDFNTLANSYFDDKNALNPLEATQYGQNKYNDQIQLEINDAYRKKQAAFFDKYEFALSTTDEKQLSFEEKNSYENICWKVEIEKELLKYPTNLMPISQFNGTYLEMGRFAGGES</sequence>
<dbReference type="AlphaFoldDB" id="A0A4R5CKX0"/>
<dbReference type="EMBL" id="SMFK01000001">
    <property type="protein sequence ID" value="TDD99270.1"/>
    <property type="molecule type" value="Genomic_DNA"/>
</dbReference>
<evidence type="ECO:0000313" key="1">
    <source>
        <dbReference type="EMBL" id="TDD99270.1"/>
    </source>
</evidence>
<evidence type="ECO:0000313" key="2">
    <source>
        <dbReference type="Proteomes" id="UP000295479"/>
    </source>
</evidence>
<accession>A0A4R5CKX0</accession>
<protein>
    <submittedName>
        <fullName evidence="1">Uncharacterized protein</fullName>
    </submittedName>
</protein>
<comment type="caution">
    <text evidence="1">The sequence shown here is derived from an EMBL/GenBank/DDBJ whole genome shotgun (WGS) entry which is preliminary data.</text>
</comment>
<gene>
    <name evidence="1" type="ORF">E0F76_00645</name>
</gene>
<proteinExistence type="predicted"/>
<name>A0A4R5CKX0_9FLAO</name>
<keyword evidence="2" id="KW-1185">Reference proteome</keyword>